<protein>
    <submittedName>
        <fullName evidence="1">Uncharacterized protein</fullName>
    </submittedName>
</protein>
<proteinExistence type="predicted"/>
<comment type="caution">
    <text evidence="1">The sequence shown here is derived from an EMBL/GenBank/DDBJ whole genome shotgun (WGS) entry which is preliminary data.</text>
</comment>
<reference evidence="1 2" key="1">
    <citation type="submission" date="2023-07" db="EMBL/GenBank/DDBJ databases">
        <title>Sorghum-associated microbial communities from plants grown in Nebraska, USA.</title>
        <authorList>
            <person name="Schachtman D."/>
        </authorList>
    </citation>
    <scope>NUCLEOTIDE SEQUENCE [LARGE SCALE GENOMIC DNA]</scope>
    <source>
        <strain evidence="1 2">CC482</strain>
    </source>
</reference>
<evidence type="ECO:0000313" key="2">
    <source>
        <dbReference type="Proteomes" id="UP001229346"/>
    </source>
</evidence>
<keyword evidence="2" id="KW-1185">Reference proteome</keyword>
<dbReference type="EMBL" id="JAUSSU010000003">
    <property type="protein sequence ID" value="MDQ0111970.1"/>
    <property type="molecule type" value="Genomic_DNA"/>
</dbReference>
<name>A0ABT9TZV0_PAEHA</name>
<evidence type="ECO:0000313" key="1">
    <source>
        <dbReference type="EMBL" id="MDQ0111970.1"/>
    </source>
</evidence>
<organism evidence="1 2">
    <name type="scientific">Paenibacillus harenae</name>
    <dbReference type="NCBI Taxonomy" id="306543"/>
    <lineage>
        <taxon>Bacteria</taxon>
        <taxon>Bacillati</taxon>
        <taxon>Bacillota</taxon>
        <taxon>Bacilli</taxon>
        <taxon>Bacillales</taxon>
        <taxon>Paenibacillaceae</taxon>
        <taxon>Paenibacillus</taxon>
    </lineage>
</organism>
<sequence>MEDVMFVKMVIPEEVVTLQNINKWLDELVLFSPTKMRTKLTERKFNVKQLQRELETLFSNEEVYFQLDLNDDTSSFTLTKGVRQLPSILCMFNKSVYDKISVNEIVEKFNSFFQIYNGIVGYAVSCEDQTWQNNTDIEAFIESNRSLEHVTFKPDFFHKDKEMIDIESFPGHNHFSKEGIWFGSSWKMWFGKKYYSFIPKDKLLAFSDGFQNLEFNDESISIVLYENIWEYDKPINRAIQWKFRKVVGIDEVAHKVINKSKTPNRWSERLNISVEPLR</sequence>
<dbReference type="Proteomes" id="UP001229346">
    <property type="component" value="Unassembled WGS sequence"/>
</dbReference>
<accession>A0ABT9TZV0</accession>
<gene>
    <name evidence="1" type="ORF">J2T15_001405</name>
</gene>